<evidence type="ECO:0000256" key="1">
    <source>
        <dbReference type="ARBA" id="ARBA00004141"/>
    </source>
</evidence>
<feature type="transmembrane region" description="Helical" evidence="7">
    <location>
        <begin position="500"/>
        <end position="526"/>
    </location>
</feature>
<dbReference type="AlphaFoldDB" id="A0A1Y2E622"/>
<feature type="transmembrane region" description="Helical" evidence="7">
    <location>
        <begin position="158"/>
        <end position="178"/>
    </location>
</feature>
<protein>
    <submittedName>
        <fullName evidence="9">Bicyclomycin resistance protein</fullName>
    </submittedName>
</protein>
<evidence type="ECO:0000256" key="2">
    <source>
        <dbReference type="ARBA" id="ARBA00008335"/>
    </source>
</evidence>
<dbReference type="Proteomes" id="UP000193689">
    <property type="component" value="Unassembled WGS sequence"/>
</dbReference>
<name>A0A1Y2E622_9PEZI</name>
<sequence>MASSSTATAAHDIDTLRQLERKISQAFDEGHDADIPSSEGYILDDRGQRKRARSIAEVRRKSEAHSMDGEAADRDVEKAPGAHGGGMPLSNDDIDGNDDLNVISMGPTDPEHPYQWPRWRTFMNAFLISAMSFLTPLASSIFAPGVPQLLREFQNPSLEIAAFVVSVYILGFAFGPLIMAPASEMYGRLVVYHISNVSFLAFVIACALAPNMNTLIVFRFLSGVFGSTAITNGGGSIADLFPQERRAVAMAGFAVGPLLGPIIGPVTGGFLADAEGWRWNFWVLAIATGFLSIVMLFILKESYVPVLLERKVRRLRKETGNNLLRSNLDIGLSTSDYFKRGLVRPVKMLLLSPIIMLTSLFMAVTYGYLYVMFTSMTEVFQQYYGFSTSLVGLSFLGLGIGSLVGIFVFSSTSDRYMKRKSAEDDARAGASGTEKEGGMKPEYRLPFLLLGAVLLPIGLFTYGWTAEKHVHWIVPIFGTGIVGVANIVIFMALQMYLVDAFTVYAASALAANTLVRSIAGAVLPLAGLPMYEKLGIGWGNSILAFIALGFAPVAWLIIRYGEVIRKSYPMKNL</sequence>
<reference evidence="9 10" key="1">
    <citation type="submission" date="2016-07" db="EMBL/GenBank/DDBJ databases">
        <title>Pervasive Adenine N6-methylation of Active Genes in Fungi.</title>
        <authorList>
            <consortium name="DOE Joint Genome Institute"/>
            <person name="Mondo S.J."/>
            <person name="Dannebaum R.O."/>
            <person name="Kuo R.C."/>
            <person name="Labutti K."/>
            <person name="Haridas S."/>
            <person name="Kuo A."/>
            <person name="Salamov A."/>
            <person name="Ahrendt S.R."/>
            <person name="Lipzen A."/>
            <person name="Sullivan W."/>
            <person name="Andreopoulos W.B."/>
            <person name="Clum A."/>
            <person name="Lindquist E."/>
            <person name="Daum C."/>
            <person name="Ramamoorthy G.K."/>
            <person name="Gryganskyi A."/>
            <person name="Culley D."/>
            <person name="Magnuson J.K."/>
            <person name="James T.Y."/>
            <person name="O'Malley M.A."/>
            <person name="Stajich J.E."/>
            <person name="Spatafora J.W."/>
            <person name="Visel A."/>
            <person name="Grigoriev I.V."/>
        </authorList>
    </citation>
    <scope>NUCLEOTIDE SEQUENCE [LARGE SCALE GENOMIC DNA]</scope>
    <source>
        <strain evidence="9 10">CBS 129021</strain>
    </source>
</reference>
<dbReference type="FunFam" id="1.20.1250.20:FF:000011">
    <property type="entry name" value="MFS multidrug transporter, putative"/>
    <property type="match status" value="1"/>
</dbReference>
<feature type="transmembrane region" description="Helical" evidence="7">
    <location>
        <begin position="445"/>
        <end position="464"/>
    </location>
</feature>
<feature type="transmembrane region" description="Helical" evidence="7">
    <location>
        <begin position="216"/>
        <end position="235"/>
    </location>
</feature>
<dbReference type="GO" id="GO:0016020">
    <property type="term" value="C:membrane"/>
    <property type="evidence" value="ECO:0007669"/>
    <property type="project" value="UniProtKB-SubCell"/>
</dbReference>
<dbReference type="InterPro" id="IPR020846">
    <property type="entry name" value="MFS_dom"/>
</dbReference>
<evidence type="ECO:0000259" key="8">
    <source>
        <dbReference type="PROSITE" id="PS50850"/>
    </source>
</evidence>
<dbReference type="GeneID" id="63778061"/>
<feature type="domain" description="Major facilitator superfamily (MFS) profile" evidence="8">
    <location>
        <begin position="124"/>
        <end position="567"/>
    </location>
</feature>
<feature type="transmembrane region" description="Helical" evidence="7">
    <location>
        <begin position="538"/>
        <end position="558"/>
    </location>
</feature>
<gene>
    <name evidence="9" type="ORF">BCR38DRAFT_455896</name>
</gene>
<evidence type="ECO:0000256" key="5">
    <source>
        <dbReference type="ARBA" id="ARBA00023136"/>
    </source>
</evidence>
<comment type="caution">
    <text evidence="9">The sequence shown here is derived from an EMBL/GenBank/DDBJ whole genome shotgun (WGS) entry which is preliminary data.</text>
</comment>
<evidence type="ECO:0000256" key="6">
    <source>
        <dbReference type="SAM" id="MobiDB-lite"/>
    </source>
</evidence>
<organism evidence="9 10">
    <name type="scientific">Pseudomassariella vexata</name>
    <dbReference type="NCBI Taxonomy" id="1141098"/>
    <lineage>
        <taxon>Eukaryota</taxon>
        <taxon>Fungi</taxon>
        <taxon>Dikarya</taxon>
        <taxon>Ascomycota</taxon>
        <taxon>Pezizomycotina</taxon>
        <taxon>Sordariomycetes</taxon>
        <taxon>Xylariomycetidae</taxon>
        <taxon>Amphisphaeriales</taxon>
        <taxon>Pseudomassariaceae</taxon>
        <taxon>Pseudomassariella</taxon>
    </lineage>
</organism>
<feature type="region of interest" description="Disordered" evidence="6">
    <location>
        <begin position="27"/>
        <end position="91"/>
    </location>
</feature>
<comment type="subcellular location">
    <subcellularLocation>
        <location evidence="1">Membrane</location>
        <topology evidence="1">Multi-pass membrane protein</topology>
    </subcellularLocation>
</comment>
<feature type="transmembrane region" description="Helical" evidence="7">
    <location>
        <begin position="279"/>
        <end position="299"/>
    </location>
</feature>
<dbReference type="SUPFAM" id="SSF103473">
    <property type="entry name" value="MFS general substrate transporter"/>
    <property type="match status" value="1"/>
</dbReference>
<keyword evidence="5 7" id="KW-0472">Membrane</keyword>
<evidence type="ECO:0000313" key="9">
    <source>
        <dbReference type="EMBL" id="ORY67008.1"/>
    </source>
</evidence>
<keyword evidence="4 7" id="KW-1133">Transmembrane helix</keyword>
<dbReference type="Gene3D" id="1.20.1250.20">
    <property type="entry name" value="MFS general substrate transporter like domains"/>
    <property type="match status" value="1"/>
</dbReference>
<feature type="transmembrane region" description="Helical" evidence="7">
    <location>
        <begin position="348"/>
        <end position="371"/>
    </location>
</feature>
<evidence type="ECO:0000256" key="4">
    <source>
        <dbReference type="ARBA" id="ARBA00022989"/>
    </source>
</evidence>
<feature type="transmembrane region" description="Helical" evidence="7">
    <location>
        <begin position="383"/>
        <end position="409"/>
    </location>
</feature>
<proteinExistence type="inferred from homology"/>
<dbReference type="GO" id="GO:0022857">
    <property type="term" value="F:transmembrane transporter activity"/>
    <property type="evidence" value="ECO:0007669"/>
    <property type="project" value="InterPro"/>
</dbReference>
<dbReference type="STRING" id="1141098.A0A1Y2E622"/>
<keyword evidence="10" id="KW-1185">Reference proteome</keyword>
<feature type="transmembrane region" description="Helical" evidence="7">
    <location>
        <begin position="190"/>
        <end position="210"/>
    </location>
</feature>
<dbReference type="OrthoDB" id="5296287at2759"/>
<dbReference type="CDD" id="cd17323">
    <property type="entry name" value="MFS_Tpo1_MDR_like"/>
    <property type="match status" value="1"/>
</dbReference>
<keyword evidence="3 7" id="KW-0812">Transmembrane</keyword>
<dbReference type="RefSeq" id="XP_040717632.1">
    <property type="nucleotide sequence ID" value="XM_040861849.1"/>
</dbReference>
<dbReference type="InParanoid" id="A0A1Y2E622"/>
<dbReference type="PROSITE" id="PS50850">
    <property type="entry name" value="MFS"/>
    <property type="match status" value="1"/>
</dbReference>
<feature type="compositionally biased region" description="Basic and acidic residues" evidence="6">
    <location>
        <begin position="54"/>
        <end position="80"/>
    </location>
</feature>
<dbReference type="Pfam" id="PF07690">
    <property type="entry name" value="MFS_1"/>
    <property type="match status" value="1"/>
</dbReference>
<dbReference type="InterPro" id="IPR011701">
    <property type="entry name" value="MFS"/>
</dbReference>
<feature type="transmembrane region" description="Helical" evidence="7">
    <location>
        <begin position="247"/>
        <end position="267"/>
    </location>
</feature>
<dbReference type="PANTHER" id="PTHR23502:SF68">
    <property type="entry name" value="MULTIDRUG TRANSPORTER, PUTATIVE (AFU_ORTHOLOGUE AFUA_3G01120)-RELATED"/>
    <property type="match status" value="1"/>
</dbReference>
<evidence type="ECO:0000256" key="7">
    <source>
        <dbReference type="SAM" id="Phobius"/>
    </source>
</evidence>
<accession>A0A1Y2E622</accession>
<comment type="similarity">
    <text evidence="2">Belongs to the major facilitator superfamily.</text>
</comment>
<feature type="transmembrane region" description="Helical" evidence="7">
    <location>
        <begin position="470"/>
        <end position="493"/>
    </location>
</feature>
<evidence type="ECO:0000256" key="3">
    <source>
        <dbReference type="ARBA" id="ARBA00022692"/>
    </source>
</evidence>
<evidence type="ECO:0000313" key="10">
    <source>
        <dbReference type="Proteomes" id="UP000193689"/>
    </source>
</evidence>
<dbReference type="InterPro" id="IPR036259">
    <property type="entry name" value="MFS_trans_sf"/>
</dbReference>
<feature type="transmembrane region" description="Helical" evidence="7">
    <location>
        <begin position="125"/>
        <end position="146"/>
    </location>
</feature>
<dbReference type="EMBL" id="MCFJ01000004">
    <property type="protein sequence ID" value="ORY67008.1"/>
    <property type="molecule type" value="Genomic_DNA"/>
</dbReference>
<dbReference type="PANTHER" id="PTHR23502">
    <property type="entry name" value="MAJOR FACILITATOR SUPERFAMILY"/>
    <property type="match status" value="1"/>
</dbReference>